<keyword evidence="2" id="KW-1133">Transmembrane helix</keyword>
<gene>
    <name evidence="3" type="ORF">IE81DRAFT_345335</name>
</gene>
<organism evidence="3 4">
    <name type="scientific">Ceraceosorus guamensis</name>
    <dbReference type="NCBI Taxonomy" id="1522189"/>
    <lineage>
        <taxon>Eukaryota</taxon>
        <taxon>Fungi</taxon>
        <taxon>Dikarya</taxon>
        <taxon>Basidiomycota</taxon>
        <taxon>Ustilaginomycotina</taxon>
        <taxon>Exobasidiomycetes</taxon>
        <taxon>Ceraceosorales</taxon>
        <taxon>Ceraceosoraceae</taxon>
        <taxon>Ceraceosorus</taxon>
    </lineage>
</organism>
<protein>
    <submittedName>
        <fullName evidence="3">Uncharacterized protein</fullName>
    </submittedName>
</protein>
<dbReference type="EMBL" id="KZ819359">
    <property type="protein sequence ID" value="PWN44638.1"/>
    <property type="molecule type" value="Genomic_DNA"/>
</dbReference>
<keyword evidence="1" id="KW-0175">Coiled coil</keyword>
<proteinExistence type="predicted"/>
<feature type="coiled-coil region" evidence="1">
    <location>
        <begin position="19"/>
        <end position="77"/>
    </location>
</feature>
<evidence type="ECO:0000256" key="1">
    <source>
        <dbReference type="SAM" id="Coils"/>
    </source>
</evidence>
<dbReference type="RefSeq" id="XP_025371798.1">
    <property type="nucleotide sequence ID" value="XM_025515908.1"/>
</dbReference>
<feature type="transmembrane region" description="Helical" evidence="2">
    <location>
        <begin position="100"/>
        <end position="123"/>
    </location>
</feature>
<evidence type="ECO:0000256" key="2">
    <source>
        <dbReference type="SAM" id="Phobius"/>
    </source>
</evidence>
<keyword evidence="4" id="KW-1185">Reference proteome</keyword>
<accession>A0A316W6B2</accession>
<dbReference type="AlphaFoldDB" id="A0A316W6B2"/>
<evidence type="ECO:0000313" key="4">
    <source>
        <dbReference type="Proteomes" id="UP000245783"/>
    </source>
</evidence>
<reference evidence="3 4" key="1">
    <citation type="journal article" date="2018" name="Mol. Biol. Evol.">
        <title>Broad Genomic Sampling Reveals a Smut Pathogenic Ancestry of the Fungal Clade Ustilaginomycotina.</title>
        <authorList>
            <person name="Kijpornyongpan T."/>
            <person name="Mondo S.J."/>
            <person name="Barry K."/>
            <person name="Sandor L."/>
            <person name="Lee J."/>
            <person name="Lipzen A."/>
            <person name="Pangilinan J."/>
            <person name="LaButti K."/>
            <person name="Hainaut M."/>
            <person name="Henrissat B."/>
            <person name="Grigoriev I.V."/>
            <person name="Spatafora J.W."/>
            <person name="Aime M.C."/>
        </authorList>
    </citation>
    <scope>NUCLEOTIDE SEQUENCE [LARGE SCALE GENOMIC DNA]</scope>
    <source>
        <strain evidence="3 4">MCA 4658</strain>
    </source>
</reference>
<sequence>MDLLEQSHLQKDAAANKRIDALSKELQDVCQALQSASEAMPRDLATFQQSVGAQLSKVSAELRREAAVEQAERERNNARRFAALESRIEAAAVEQASCSWWMSICWMLVVPLIVLAALGLVAFKFVQGPMFTDWLVALNRLPELAMSHIRPPLPLVPLIAQSKVLVMTLLGKPLAVPEPPTSSLLVSRHIDTFALIAGDIGGAEEDLGLDLA</sequence>
<keyword evidence="2" id="KW-0472">Membrane</keyword>
<dbReference type="Proteomes" id="UP000245783">
    <property type="component" value="Unassembled WGS sequence"/>
</dbReference>
<keyword evidence="2" id="KW-0812">Transmembrane</keyword>
<evidence type="ECO:0000313" key="3">
    <source>
        <dbReference type="EMBL" id="PWN44638.1"/>
    </source>
</evidence>
<dbReference type="GeneID" id="37037778"/>
<dbReference type="InParanoid" id="A0A316W6B2"/>
<dbReference type="OrthoDB" id="3420223at2759"/>
<name>A0A316W6B2_9BASI</name>